<keyword evidence="1" id="KW-0812">Transmembrane</keyword>
<dbReference type="EMBL" id="FZQA01000010">
    <property type="protein sequence ID" value="SNT75840.1"/>
    <property type="molecule type" value="Genomic_DNA"/>
</dbReference>
<dbReference type="OrthoDB" id="9763405at2"/>
<organism evidence="2 3">
    <name type="scientific">Amphiplicatus metriothermophilus</name>
    <dbReference type="NCBI Taxonomy" id="1519374"/>
    <lineage>
        <taxon>Bacteria</taxon>
        <taxon>Pseudomonadati</taxon>
        <taxon>Pseudomonadota</taxon>
        <taxon>Alphaproteobacteria</taxon>
        <taxon>Parvularculales</taxon>
        <taxon>Parvularculaceae</taxon>
        <taxon>Amphiplicatus</taxon>
    </lineage>
</organism>
<sequence>MRLVGKLLLGLIVLLLIAGFGAYTWFWWKPVGVNNAINKATIELGMDSPELLTQLGMIDNTPLDFHSGKLGDYTKAQDEKTRAKLKKALAMLDRYGPEGLEGQELLSWEIARWFFANLLRQAEFDYGGYRVTQISGPTVNLPQFLTDVHVIKDERSVKRYISRLNEFGRVLRETRDRLEDDRMHGVTPPDFIIEKSLAVMRAFIEGGAENNPLATTLPAKLEKIDGLSEEKRAAYIAAAKEAVEKEVIPGYEAIIALFEDMAKTATHDAGIWRIPNGQEIYAAALRSNTTTDLSADEIHEIGLSEVARIEAEMDAILVSQGLAEGSVSERVRELMSDPAHQFPNTDEGRQAMLDYLVELNEEVMARAGDFFITLPPQPLEIVRVPEYAQDSAPGGYYNPPALDGSRPGRFYINLKDTADNPRWTLPTLLYHEAAPGHHFQLSASQLIENVPLLRKLSPFSAYSEGWALYAERLAAKDMNMYADDPLGDLGRLQAEMFRAVRLVVDTGLHHKRWSREEAIDYMISKTGMTEAEVTREIERYVVWPGQATAYKTGQLAILRMRAKAEAALGDKFDLRAFHELILLDGAMPLGILEKNVDRWIEARQAA</sequence>
<keyword evidence="1" id="KW-0472">Membrane</keyword>
<proteinExistence type="predicted"/>
<evidence type="ECO:0000313" key="2">
    <source>
        <dbReference type="EMBL" id="SNT75840.1"/>
    </source>
</evidence>
<dbReference type="RefSeq" id="WP_089413355.1">
    <property type="nucleotide sequence ID" value="NZ_FZQA01000010.1"/>
</dbReference>
<evidence type="ECO:0000313" key="3">
    <source>
        <dbReference type="Proteomes" id="UP000198346"/>
    </source>
</evidence>
<dbReference type="PANTHER" id="PTHR33361:SF2">
    <property type="entry name" value="DUF885 DOMAIN-CONTAINING PROTEIN"/>
    <property type="match status" value="1"/>
</dbReference>
<keyword evidence="3" id="KW-1185">Reference proteome</keyword>
<accession>A0A239Q085</accession>
<evidence type="ECO:0000256" key="1">
    <source>
        <dbReference type="SAM" id="Phobius"/>
    </source>
</evidence>
<dbReference type="Pfam" id="PF05960">
    <property type="entry name" value="DUF885"/>
    <property type="match status" value="1"/>
</dbReference>
<keyword evidence="1" id="KW-1133">Transmembrane helix</keyword>
<gene>
    <name evidence="2" type="ORF">SAMN06297382_2930</name>
</gene>
<name>A0A239Q085_9PROT</name>
<dbReference type="AlphaFoldDB" id="A0A239Q085"/>
<dbReference type="Proteomes" id="UP000198346">
    <property type="component" value="Unassembled WGS sequence"/>
</dbReference>
<dbReference type="InterPro" id="IPR010281">
    <property type="entry name" value="DUF885"/>
</dbReference>
<dbReference type="PANTHER" id="PTHR33361">
    <property type="entry name" value="GLR0591 PROTEIN"/>
    <property type="match status" value="1"/>
</dbReference>
<protein>
    <submittedName>
        <fullName evidence="2">Uncharacterized conserved protein, DUF885 familyt</fullName>
    </submittedName>
</protein>
<feature type="transmembrane region" description="Helical" evidence="1">
    <location>
        <begin position="7"/>
        <end position="28"/>
    </location>
</feature>
<reference evidence="2 3" key="1">
    <citation type="submission" date="2017-07" db="EMBL/GenBank/DDBJ databases">
        <authorList>
            <person name="Sun Z.S."/>
            <person name="Albrecht U."/>
            <person name="Echele G."/>
            <person name="Lee C.C."/>
        </authorList>
    </citation>
    <scope>NUCLEOTIDE SEQUENCE [LARGE SCALE GENOMIC DNA]</scope>
    <source>
        <strain evidence="2 3">CGMCC 1.12710</strain>
    </source>
</reference>